<name>A0A521G568_9BACT</name>
<keyword evidence="2" id="KW-1185">Reference proteome</keyword>
<protein>
    <submittedName>
        <fullName evidence="1">Uncharacterized protein</fullName>
    </submittedName>
</protein>
<reference evidence="1" key="1">
    <citation type="submission" date="2017-07" db="EMBL/GenBank/DDBJ databases">
        <title>The cable genome - Insights into the physiology and evolution of filamentous bacteria capable of sulfide oxidation via long distance electron transfer.</title>
        <authorList>
            <person name="Thorup C."/>
            <person name="Bjerg J.T."/>
            <person name="Schreiber L."/>
            <person name="Nielsen L.P."/>
            <person name="Kjeldsen K.U."/>
            <person name="Boesen T."/>
            <person name="Boggild A."/>
            <person name="Meysman F."/>
            <person name="Geelhoed J."/>
            <person name="Schramm A."/>
        </authorList>
    </citation>
    <scope>NUCLEOTIDE SEQUENCE [LARGE SCALE GENOMIC DNA]</scope>
    <source>
        <strain evidence="1">GS</strain>
    </source>
</reference>
<evidence type="ECO:0000313" key="1">
    <source>
        <dbReference type="EMBL" id="TAA76143.1"/>
    </source>
</evidence>
<organism evidence="1 2">
    <name type="scientific">Candidatus Electronema aureum</name>
    <dbReference type="NCBI Taxonomy" id="2005002"/>
    <lineage>
        <taxon>Bacteria</taxon>
        <taxon>Pseudomonadati</taxon>
        <taxon>Thermodesulfobacteriota</taxon>
        <taxon>Desulfobulbia</taxon>
        <taxon>Desulfobulbales</taxon>
        <taxon>Desulfobulbaceae</taxon>
        <taxon>Candidatus Electronema</taxon>
    </lineage>
</organism>
<dbReference type="Proteomes" id="UP000316238">
    <property type="component" value="Unassembled WGS sequence"/>
</dbReference>
<proteinExistence type="predicted"/>
<sequence>MKKRVNVAKNGIKPFVIRYVLCLAQKGNGQLHLAHTKLIMEEIAALIVKRCLFEHHQGLLLI</sequence>
<evidence type="ECO:0000313" key="2">
    <source>
        <dbReference type="Proteomes" id="UP000316238"/>
    </source>
</evidence>
<dbReference type="EMBL" id="NQJD01000001">
    <property type="protein sequence ID" value="TAA76143.1"/>
    <property type="molecule type" value="Genomic_DNA"/>
</dbReference>
<dbReference type="AlphaFoldDB" id="A0A521G568"/>
<accession>A0A521G568</accession>
<comment type="caution">
    <text evidence="1">The sequence shown here is derived from an EMBL/GenBank/DDBJ whole genome shotgun (WGS) entry which is preliminary data.</text>
</comment>
<gene>
    <name evidence="1" type="ORF">CDV28_10139</name>
</gene>